<feature type="compositionally biased region" description="Polar residues" evidence="1">
    <location>
        <begin position="110"/>
        <end position="122"/>
    </location>
</feature>
<protein>
    <submittedName>
        <fullName evidence="2">Uncharacterized protein</fullName>
    </submittedName>
</protein>
<gene>
    <name evidence="2" type="ORF">Syn7803US40_86</name>
</gene>
<evidence type="ECO:0000313" key="2">
    <source>
        <dbReference type="EMBL" id="AIX31430.1"/>
    </source>
</evidence>
<sequence length="122" mass="14118">MISKLFSLSLVLAGSILPAHAYPNIVYWERIDCNLITETIQKCDRYNGQNGVFIESYYLDIYTNEHSFIDPREPEIVVPDVIEEELYIVEPVLEDETLDDIQPDVEYNEPITTTDPLLNDSY</sequence>
<dbReference type="Proteomes" id="UP000185288">
    <property type="component" value="Segment"/>
</dbReference>
<feature type="region of interest" description="Disordered" evidence="1">
    <location>
        <begin position="103"/>
        <end position="122"/>
    </location>
</feature>
<organism evidence="2 3">
    <name type="scientific">Synechococcus phage ACG-2014f</name>
    <dbReference type="NCBI Taxonomy" id="1493511"/>
    <lineage>
        <taxon>Viruses</taxon>
        <taxon>Duplodnaviria</taxon>
        <taxon>Heunggongvirae</taxon>
        <taxon>Uroviricota</taxon>
        <taxon>Caudoviricetes</taxon>
        <taxon>Pantevenvirales</taxon>
        <taxon>Kyanoviridae</taxon>
        <taxon>Atlauavirus</taxon>
        <taxon>Atlauavirus tusconc8</taxon>
    </lineage>
</organism>
<name>A0A0E3FPU4_9CAUD</name>
<accession>A0A0E3FPU4</accession>
<reference evidence="2 3" key="1">
    <citation type="submission" date="2013-12" db="EMBL/GenBank/DDBJ databases">
        <title>Ecological redundancy of diverse viral populations within a natural community.</title>
        <authorList>
            <person name="Gregory A.C."/>
            <person name="LaButti K."/>
            <person name="Copeland A."/>
            <person name="Woyke T."/>
            <person name="Sullivan M.B."/>
        </authorList>
    </citation>
    <scope>NUCLEOTIDE SEQUENCE [LARGE SCALE GENOMIC DNA]</scope>
    <source>
        <strain evidence="2">Syn7803US40</strain>
    </source>
</reference>
<proteinExistence type="predicted"/>
<evidence type="ECO:0000313" key="3">
    <source>
        <dbReference type="Proteomes" id="UP000185288"/>
    </source>
</evidence>
<evidence type="ECO:0000256" key="1">
    <source>
        <dbReference type="SAM" id="MobiDB-lite"/>
    </source>
</evidence>
<dbReference type="EMBL" id="KJ019100">
    <property type="protein sequence ID" value="AIX31430.1"/>
    <property type="molecule type" value="Genomic_DNA"/>
</dbReference>